<reference evidence="1" key="1">
    <citation type="submission" date="2015-01" db="EMBL/GenBank/DDBJ databases">
        <title>The Genome Sequence of Cladophialophora bantiana CBS 173.52.</title>
        <authorList>
            <consortium name="The Broad Institute Genomics Platform"/>
            <person name="Cuomo C."/>
            <person name="de Hoog S."/>
            <person name="Gorbushina A."/>
            <person name="Stielow B."/>
            <person name="Teixiera M."/>
            <person name="Abouelleil A."/>
            <person name="Chapman S.B."/>
            <person name="Priest M."/>
            <person name="Young S.K."/>
            <person name="Wortman J."/>
            <person name="Nusbaum C."/>
            <person name="Birren B."/>
        </authorList>
    </citation>
    <scope>NUCLEOTIDE SEQUENCE [LARGE SCALE GENOMIC DNA]</scope>
    <source>
        <strain evidence="1">CBS 173.52</strain>
    </source>
</reference>
<dbReference type="GeneID" id="27701769"/>
<sequence>MSMVILRMVQLDARAKGAALPPETEKLFEKFENRDWKTQETRELMSIYADLESATTQQGNAASVDMGKFIKQMESLGLEAPKLS</sequence>
<dbReference type="RefSeq" id="XP_016616867.1">
    <property type="nucleotide sequence ID" value="XM_016766569.1"/>
</dbReference>
<dbReference type="AlphaFoldDB" id="A0A0D2HAB2"/>
<evidence type="ECO:0000313" key="1">
    <source>
        <dbReference type="EMBL" id="KIW90198.1"/>
    </source>
</evidence>
<dbReference type="Proteomes" id="UP000053789">
    <property type="component" value="Unassembled WGS sequence"/>
</dbReference>
<name>A0A0D2HAB2_CLAB1</name>
<gene>
    <name evidence="1" type="ORF">Z519_08841</name>
</gene>
<accession>A0A0D2HAB2</accession>
<proteinExistence type="predicted"/>
<organism evidence="1 2">
    <name type="scientific">Cladophialophora bantiana (strain ATCC 10958 / CBS 173.52 / CDC B-1940 / NIH 8579)</name>
    <name type="common">Xylohypha bantiana</name>
    <dbReference type="NCBI Taxonomy" id="1442370"/>
    <lineage>
        <taxon>Eukaryota</taxon>
        <taxon>Fungi</taxon>
        <taxon>Dikarya</taxon>
        <taxon>Ascomycota</taxon>
        <taxon>Pezizomycotina</taxon>
        <taxon>Eurotiomycetes</taxon>
        <taxon>Chaetothyriomycetidae</taxon>
        <taxon>Chaetothyriales</taxon>
        <taxon>Herpotrichiellaceae</taxon>
        <taxon>Cladophialophora</taxon>
    </lineage>
</organism>
<protein>
    <submittedName>
        <fullName evidence="1">Uncharacterized protein</fullName>
    </submittedName>
</protein>
<keyword evidence="2" id="KW-1185">Reference proteome</keyword>
<dbReference type="EMBL" id="KN846993">
    <property type="protein sequence ID" value="KIW90198.1"/>
    <property type="molecule type" value="Genomic_DNA"/>
</dbReference>
<dbReference type="HOGENOM" id="CLU_2527259_0_0_1"/>
<evidence type="ECO:0000313" key="2">
    <source>
        <dbReference type="Proteomes" id="UP000053789"/>
    </source>
</evidence>